<keyword evidence="1" id="KW-0472">Membrane</keyword>
<dbReference type="EMBL" id="NIQC01000007">
    <property type="protein sequence ID" value="OWZ84145.1"/>
    <property type="molecule type" value="Genomic_DNA"/>
</dbReference>
<reference evidence="2 3" key="1">
    <citation type="submission" date="2017-06" db="EMBL/GenBank/DDBJ databases">
        <title>Draft Genome Sequence of Natranaerobius trueperi halophilic, alkalithermophilic bacteria from soda lakes.</title>
        <authorList>
            <person name="Zhao B."/>
        </authorList>
    </citation>
    <scope>NUCLEOTIDE SEQUENCE [LARGE SCALE GENOMIC DNA]</scope>
    <source>
        <strain evidence="2 3">DSM 18760</strain>
    </source>
</reference>
<feature type="transmembrane region" description="Helical" evidence="1">
    <location>
        <begin position="6"/>
        <end position="27"/>
    </location>
</feature>
<dbReference type="OrthoDB" id="283553at2"/>
<dbReference type="InterPro" id="IPR003425">
    <property type="entry name" value="CCB3/YggT"/>
</dbReference>
<dbReference type="Proteomes" id="UP000214588">
    <property type="component" value="Unassembled WGS sequence"/>
</dbReference>
<dbReference type="Pfam" id="PF02325">
    <property type="entry name" value="CCB3_YggT"/>
    <property type="match status" value="1"/>
</dbReference>
<dbReference type="GO" id="GO:0016020">
    <property type="term" value="C:membrane"/>
    <property type="evidence" value="ECO:0007669"/>
    <property type="project" value="InterPro"/>
</dbReference>
<evidence type="ECO:0008006" key="4">
    <source>
        <dbReference type="Google" id="ProtNLM"/>
    </source>
</evidence>
<dbReference type="AlphaFoldDB" id="A0A226BYZ1"/>
<name>A0A226BYZ1_9FIRM</name>
<evidence type="ECO:0000256" key="1">
    <source>
        <dbReference type="SAM" id="Phobius"/>
    </source>
</evidence>
<accession>A0A226BYZ1</accession>
<comment type="caution">
    <text evidence="2">The sequence shown here is derived from an EMBL/GenBank/DDBJ whole genome shotgun (WGS) entry which is preliminary data.</text>
</comment>
<keyword evidence="3" id="KW-1185">Reference proteome</keyword>
<evidence type="ECO:0000313" key="3">
    <source>
        <dbReference type="Proteomes" id="UP000214588"/>
    </source>
</evidence>
<organism evidence="2 3">
    <name type="scientific">Natranaerobius trueperi</name>
    <dbReference type="NCBI Taxonomy" id="759412"/>
    <lineage>
        <taxon>Bacteria</taxon>
        <taxon>Bacillati</taxon>
        <taxon>Bacillota</taxon>
        <taxon>Clostridia</taxon>
        <taxon>Natranaerobiales</taxon>
        <taxon>Natranaerobiaceae</taxon>
        <taxon>Natranaerobius</taxon>
    </lineage>
</organism>
<evidence type="ECO:0000313" key="2">
    <source>
        <dbReference type="EMBL" id="OWZ84145.1"/>
    </source>
</evidence>
<keyword evidence="1" id="KW-1133">Transmembrane helix</keyword>
<dbReference type="RefSeq" id="WP_089023123.1">
    <property type="nucleotide sequence ID" value="NZ_NIQC01000007.1"/>
</dbReference>
<gene>
    <name evidence="2" type="ORF">CDO51_04555</name>
</gene>
<proteinExistence type="predicted"/>
<protein>
    <recommendedName>
        <fullName evidence="4">YggT family protein</fullName>
    </recommendedName>
</protein>
<sequence>MFVTRIFGFLFQIIYTLLILRVIFSFLKPDPFRYRTLFNANKFIFKITEPFLSPIRNLVSPITVGGGGYIDLSPLIALLILNLLQRILFSFSYLL</sequence>
<keyword evidence="1" id="KW-0812">Transmembrane</keyword>